<name>A0ACB8AV34_9AGAM</name>
<dbReference type="EMBL" id="MU267266">
    <property type="protein sequence ID" value="KAH7917112.1"/>
    <property type="molecule type" value="Genomic_DNA"/>
</dbReference>
<evidence type="ECO:0000313" key="2">
    <source>
        <dbReference type="Proteomes" id="UP000790709"/>
    </source>
</evidence>
<feature type="non-terminal residue" evidence="1">
    <location>
        <position position="330"/>
    </location>
</feature>
<gene>
    <name evidence="1" type="ORF">BV22DRAFT_983924</name>
</gene>
<protein>
    <submittedName>
        <fullName evidence="1">Uncharacterized protein</fullName>
    </submittedName>
</protein>
<proteinExistence type="predicted"/>
<evidence type="ECO:0000313" key="1">
    <source>
        <dbReference type="EMBL" id="KAH7917112.1"/>
    </source>
</evidence>
<keyword evidence="2" id="KW-1185">Reference proteome</keyword>
<dbReference type="Proteomes" id="UP000790709">
    <property type="component" value="Unassembled WGS sequence"/>
</dbReference>
<reference evidence="1" key="1">
    <citation type="journal article" date="2021" name="New Phytol.">
        <title>Evolutionary innovations through gain and loss of genes in the ectomycorrhizal Boletales.</title>
        <authorList>
            <person name="Wu G."/>
            <person name="Miyauchi S."/>
            <person name="Morin E."/>
            <person name="Kuo A."/>
            <person name="Drula E."/>
            <person name="Varga T."/>
            <person name="Kohler A."/>
            <person name="Feng B."/>
            <person name="Cao Y."/>
            <person name="Lipzen A."/>
            <person name="Daum C."/>
            <person name="Hundley H."/>
            <person name="Pangilinan J."/>
            <person name="Johnson J."/>
            <person name="Barry K."/>
            <person name="LaButti K."/>
            <person name="Ng V."/>
            <person name="Ahrendt S."/>
            <person name="Min B."/>
            <person name="Choi I.G."/>
            <person name="Park H."/>
            <person name="Plett J.M."/>
            <person name="Magnuson J."/>
            <person name="Spatafora J.W."/>
            <person name="Nagy L.G."/>
            <person name="Henrissat B."/>
            <person name="Grigoriev I.V."/>
            <person name="Yang Z.L."/>
            <person name="Xu J."/>
            <person name="Martin F.M."/>
        </authorList>
    </citation>
    <scope>NUCLEOTIDE SEQUENCE</scope>
    <source>
        <strain evidence="1">KUC20120723A-06</strain>
    </source>
</reference>
<sequence length="330" mass="36201">FTDAVKAGDSGRVVIILKVWALSFRGNGRTKYAYEMLHLIHNLSNVWPKAVRDIVMNNWLLNPTGRPNSFVEVDLVQEHMNYWIKVSSWEWLEMVAPCVEVLRHLSKVMSSLLGSNLGTRHEPMDLTRDIPTLMASLKDHEVYEVKRGRVLDEDDPPVTDVVAHGLQALTDSASNPLSDFNFSFTRLQARRRLKPIVGAPSPGQSSASASAPPPESESSAVPSTPSTDGPSSGNSRTPQATAALAERPGSTVARSKADDNGTENVDESDDDNSEAGEFERSADDELEETLTRENAEDVSLDMDAEDMLTYNQGQGEALENDWDVDSVSSD</sequence>
<organism evidence="1 2">
    <name type="scientific">Leucogyrophana mollusca</name>
    <dbReference type="NCBI Taxonomy" id="85980"/>
    <lineage>
        <taxon>Eukaryota</taxon>
        <taxon>Fungi</taxon>
        <taxon>Dikarya</taxon>
        <taxon>Basidiomycota</taxon>
        <taxon>Agaricomycotina</taxon>
        <taxon>Agaricomycetes</taxon>
        <taxon>Agaricomycetidae</taxon>
        <taxon>Boletales</taxon>
        <taxon>Boletales incertae sedis</taxon>
        <taxon>Leucogyrophana</taxon>
    </lineage>
</organism>
<accession>A0ACB8AV34</accession>
<feature type="non-terminal residue" evidence="1">
    <location>
        <position position="1"/>
    </location>
</feature>
<comment type="caution">
    <text evidence="1">The sequence shown here is derived from an EMBL/GenBank/DDBJ whole genome shotgun (WGS) entry which is preliminary data.</text>
</comment>